<sequence>LTVCVQRLTGLPGTHDRQVKLTFRGFTQKTRKIRCGQEADIGELFRWPHYGAPLAGECLSVQVVNCSRVFSPRPLGTLVISLQQLQNTGHLVLQEALVDENLRVSPIQVELDLKYQPPEGATGAWSEEDFGAPIQDSLELIIPNVGFQELEPGEAQLERRAVALGRRLARSLGQQNDEENELELELEQDLDDEPDVELSGVVFSPLKSRARALAHGDPFQVSRAQDFQVGVTVLEAQKLVGVNINPYVAVQVGGQCRVTATQRGTNCPFYNEYFLFEFHDTRLRLQDLLLEITAFHSQTLPFMATRIGTFRMDLGIVLDQPDGQFYQRWAPLHDPRDTRAGTKGFVKVTLSVRARGDLPPPMLPPAPEHCSDFEKNLLSLARALHDQRVLVEPYVRVSFLGQEGETSVRAQAAAPEWNEQLSFVELFPPLTRSLRLQLRDDAPLVDAALATHVLDLRRISHPGRAAGFNPTFGPAWQGLNEGVGQGIWFRGR</sequence>
<dbReference type="Pfam" id="PF00168">
    <property type="entry name" value="C2"/>
    <property type="match status" value="3"/>
</dbReference>
<dbReference type="Pfam" id="PF08151">
    <property type="entry name" value="FerI"/>
    <property type="match status" value="1"/>
</dbReference>
<evidence type="ECO:0000256" key="1">
    <source>
        <dbReference type="ARBA" id="ARBA00004167"/>
    </source>
</evidence>
<dbReference type="PANTHER" id="PTHR12546">
    <property type="entry name" value="FER-1-LIKE"/>
    <property type="match status" value="1"/>
</dbReference>
<accession>G7PGI2</accession>
<dbReference type="CDD" id="cd04011">
    <property type="entry name" value="C2B_Ferlin"/>
    <property type="match status" value="1"/>
</dbReference>
<dbReference type="SMART" id="SM00239">
    <property type="entry name" value="C2"/>
    <property type="match status" value="3"/>
</dbReference>
<organism>
    <name type="scientific">Macaca fascicularis</name>
    <name type="common">Crab-eating macaque</name>
    <name type="synonym">Cynomolgus monkey</name>
    <dbReference type="NCBI Taxonomy" id="9541"/>
    <lineage>
        <taxon>Eukaryota</taxon>
        <taxon>Metazoa</taxon>
        <taxon>Chordata</taxon>
        <taxon>Craniata</taxon>
        <taxon>Vertebrata</taxon>
        <taxon>Euteleostomi</taxon>
        <taxon>Mammalia</taxon>
        <taxon>Eutheria</taxon>
        <taxon>Euarchontoglires</taxon>
        <taxon>Primates</taxon>
        <taxon>Haplorrhini</taxon>
        <taxon>Catarrhini</taxon>
        <taxon>Cercopithecidae</taxon>
        <taxon>Cercopithecinae</taxon>
        <taxon>Macaca</taxon>
    </lineage>
</organism>
<dbReference type="InterPro" id="IPR037726">
    <property type="entry name" value="C2A_Ferlin"/>
</dbReference>
<dbReference type="InterPro" id="IPR000008">
    <property type="entry name" value="C2_dom"/>
</dbReference>
<dbReference type="PROSITE" id="PS50004">
    <property type="entry name" value="C2"/>
    <property type="match status" value="3"/>
</dbReference>
<dbReference type="AlphaFoldDB" id="G7PGI2"/>
<dbReference type="InterPro" id="IPR035892">
    <property type="entry name" value="C2_domain_sf"/>
</dbReference>
<dbReference type="InterPro" id="IPR037721">
    <property type="entry name" value="Ferlin"/>
</dbReference>
<dbReference type="InterPro" id="IPR012968">
    <property type="entry name" value="FerIin_dom"/>
</dbReference>
<name>G7PGI2_MACFA</name>
<evidence type="ECO:0000313" key="7">
    <source>
        <dbReference type="EMBL" id="EHH65388.1"/>
    </source>
</evidence>
<keyword evidence="3" id="KW-0677">Repeat</keyword>
<evidence type="ECO:0000256" key="3">
    <source>
        <dbReference type="ARBA" id="ARBA00022737"/>
    </source>
</evidence>
<feature type="non-terminal residue" evidence="7">
    <location>
        <position position="1"/>
    </location>
</feature>
<keyword evidence="5" id="KW-0472">Membrane</keyword>
<feature type="non-terminal residue" evidence="7">
    <location>
        <position position="492"/>
    </location>
</feature>
<gene>
    <name evidence="7" type="ORF">EGM_02137</name>
</gene>
<evidence type="ECO:0000256" key="5">
    <source>
        <dbReference type="ARBA" id="ARBA00023136"/>
    </source>
</evidence>
<dbReference type="SUPFAM" id="SSF49562">
    <property type="entry name" value="C2 domain (Calcium/lipid-binding domain, CaLB)"/>
    <property type="match status" value="3"/>
</dbReference>
<dbReference type="InterPro" id="IPR037720">
    <property type="entry name" value="C2B_Ferlin"/>
</dbReference>
<feature type="domain" description="C2" evidence="6">
    <location>
        <begin position="354"/>
        <end position="469"/>
    </location>
</feature>
<protein>
    <recommendedName>
        <fullName evidence="6">C2 domain-containing protein</fullName>
    </recommendedName>
</protein>
<dbReference type="GO" id="GO:0007009">
    <property type="term" value="P:plasma membrane organization"/>
    <property type="evidence" value="ECO:0007669"/>
    <property type="project" value="TreeGrafter"/>
</dbReference>
<dbReference type="PANTHER" id="PTHR12546:SF36">
    <property type="entry name" value="FER-1-LIKE PROTEIN 4"/>
    <property type="match status" value="1"/>
</dbReference>
<keyword evidence="4" id="KW-1133">Transmembrane helix</keyword>
<evidence type="ECO:0000256" key="2">
    <source>
        <dbReference type="ARBA" id="ARBA00022692"/>
    </source>
</evidence>
<comment type="subcellular location">
    <subcellularLocation>
        <location evidence="1">Membrane</location>
        <topology evidence="1">Single-pass membrane protein</topology>
    </subcellularLocation>
</comment>
<dbReference type="EMBL" id="CM001285">
    <property type="protein sequence ID" value="EHH65388.1"/>
    <property type="molecule type" value="Genomic_DNA"/>
</dbReference>
<feature type="domain" description="C2" evidence="6">
    <location>
        <begin position="208"/>
        <end position="330"/>
    </location>
</feature>
<dbReference type="Gene3D" id="2.60.40.150">
    <property type="entry name" value="C2 domain"/>
    <property type="match status" value="3"/>
</dbReference>
<evidence type="ECO:0000259" key="6">
    <source>
        <dbReference type="PROSITE" id="PS50004"/>
    </source>
</evidence>
<dbReference type="Proteomes" id="UP000009130">
    <property type="component" value="Chromosome 10"/>
</dbReference>
<proteinExistence type="predicted"/>
<keyword evidence="2" id="KW-0812">Transmembrane</keyword>
<reference evidence="7" key="1">
    <citation type="journal article" date="2011" name="Nat. Biotechnol.">
        <title>Genome sequencing and comparison of two nonhuman primate animal models, the cynomolgus and Chinese rhesus macaques.</title>
        <authorList>
            <person name="Yan G."/>
            <person name="Zhang G."/>
            <person name="Fang X."/>
            <person name="Zhang Y."/>
            <person name="Li C."/>
            <person name="Ling F."/>
            <person name="Cooper D.N."/>
            <person name="Li Q."/>
            <person name="Li Y."/>
            <person name="van Gool A.J."/>
            <person name="Du H."/>
            <person name="Chen J."/>
            <person name="Chen R."/>
            <person name="Zhang P."/>
            <person name="Huang Z."/>
            <person name="Thompson J.R."/>
            <person name="Meng Y."/>
            <person name="Bai Y."/>
            <person name="Wang J."/>
            <person name="Zhuo M."/>
            <person name="Wang T."/>
            <person name="Huang Y."/>
            <person name="Wei L."/>
            <person name="Li J."/>
            <person name="Wang Z."/>
            <person name="Hu H."/>
            <person name="Yang P."/>
            <person name="Le L."/>
            <person name="Stenson P.D."/>
            <person name="Li B."/>
            <person name="Liu X."/>
            <person name="Ball E.V."/>
            <person name="An N."/>
            <person name="Huang Q."/>
            <person name="Zhang Y."/>
            <person name="Fan W."/>
            <person name="Zhang X."/>
            <person name="Li Y."/>
            <person name="Wang W."/>
            <person name="Katze M.G."/>
            <person name="Su B."/>
            <person name="Nielsen R."/>
            <person name="Yang H."/>
            <person name="Wang J."/>
            <person name="Wang X."/>
            <person name="Wang J."/>
        </authorList>
    </citation>
    <scope>NUCLEOTIDE SEQUENCE [LARGE SCALE GENOMIC DNA]</scope>
    <source>
        <strain evidence="7">CE-4</strain>
    </source>
</reference>
<evidence type="ECO:0000256" key="4">
    <source>
        <dbReference type="ARBA" id="ARBA00022989"/>
    </source>
</evidence>
<feature type="domain" description="C2" evidence="6">
    <location>
        <begin position="1"/>
        <end position="95"/>
    </location>
</feature>
<dbReference type="CDD" id="cd08373">
    <property type="entry name" value="C2A_Ferlin"/>
    <property type="match status" value="1"/>
</dbReference>
<dbReference type="SMART" id="SM01202">
    <property type="entry name" value="FerI"/>
    <property type="match status" value="1"/>
</dbReference>
<dbReference type="GO" id="GO:0016020">
    <property type="term" value="C:membrane"/>
    <property type="evidence" value="ECO:0007669"/>
    <property type="project" value="UniProtKB-SubCell"/>
</dbReference>